<reference evidence="14 15" key="1">
    <citation type="journal article" date="2023" name="Microbiol. Spectr.">
        <title>Symbiosis of Carpenter Bees with Uncharacterized Lactic Acid Bacteria Showing NAD Auxotrophy.</title>
        <authorList>
            <person name="Kawasaki S."/>
            <person name="Ozawa K."/>
            <person name="Mori T."/>
            <person name="Yamamoto A."/>
            <person name="Ito M."/>
            <person name="Ohkuma M."/>
            <person name="Sakamoto M."/>
            <person name="Matsutani M."/>
        </authorList>
    </citation>
    <scope>NUCLEOTIDE SEQUENCE [LARGE SCALE GENOMIC DNA]</scope>
    <source>
        <strain evidence="14 15">XA3</strain>
    </source>
</reference>
<feature type="binding site" evidence="9 11">
    <location>
        <position position="20"/>
    </location>
    <ligand>
        <name>substrate</name>
    </ligand>
</feature>
<evidence type="ECO:0000256" key="11">
    <source>
        <dbReference type="PIRSR" id="PIRSR614732-2"/>
    </source>
</evidence>
<dbReference type="InterPro" id="IPR047596">
    <property type="entry name" value="OMPdecase_bac"/>
</dbReference>
<evidence type="ECO:0000256" key="4">
    <source>
        <dbReference type="ARBA" id="ARBA00022793"/>
    </source>
</evidence>
<feature type="active site" description="For OMPdecase activity" evidence="10">
    <location>
        <position position="72"/>
    </location>
</feature>
<evidence type="ECO:0000256" key="10">
    <source>
        <dbReference type="PIRSR" id="PIRSR614732-1"/>
    </source>
</evidence>
<feature type="binding site" evidence="9 11">
    <location>
        <position position="227"/>
    </location>
    <ligand>
        <name>substrate</name>
    </ligand>
</feature>
<evidence type="ECO:0000256" key="7">
    <source>
        <dbReference type="ARBA" id="ARBA00049157"/>
    </source>
</evidence>
<dbReference type="Gene3D" id="3.20.20.70">
    <property type="entry name" value="Aldolase class I"/>
    <property type="match status" value="1"/>
</dbReference>
<gene>
    <name evidence="9 14" type="primary">pyrF</name>
    <name evidence="14" type="ORF">XA3_17980</name>
</gene>
<keyword evidence="6 9" id="KW-0456">Lyase</keyword>
<keyword evidence="4 9" id="KW-0210">Decarboxylase</keyword>
<organism evidence="14 15">
    <name type="scientific">Xylocopilactobacillus apicola</name>
    <dbReference type="NCBI Taxonomy" id="2932184"/>
    <lineage>
        <taxon>Bacteria</taxon>
        <taxon>Bacillati</taxon>
        <taxon>Bacillota</taxon>
        <taxon>Bacilli</taxon>
        <taxon>Lactobacillales</taxon>
        <taxon>Lactobacillaceae</taxon>
        <taxon>Xylocopilactobacillus</taxon>
    </lineage>
</organism>
<feature type="active site" description="For OMPdecase activity" evidence="10">
    <location>
        <position position="75"/>
    </location>
</feature>
<evidence type="ECO:0000313" key="15">
    <source>
        <dbReference type="Proteomes" id="UP001321861"/>
    </source>
</evidence>
<sequence>MVLFLSRKDKMDNPVIIALDFVSAKETVNFLKHFASEQDLWVKVGMELFYGEGPGLIKYLRSEGLHVFLDLKIYDIPNTVKQAMKQIGQLGVELTTVTGLGGSQMIAAAKEGLLLGAAEASLVTPKLLAITQLTSMNEEAMHQTLQNDQCSMEASVKHLAQLAASAGADGVISSALEAPEIHQQISKDFLSINPGIRLQSDALDDQARVVTPAQAHDLGSNGIVVGRTITRSSDPLAAYKAVKSDFRRE</sequence>
<dbReference type="Proteomes" id="UP001321861">
    <property type="component" value="Chromosome"/>
</dbReference>
<dbReference type="PANTHER" id="PTHR32119">
    <property type="entry name" value="OROTIDINE 5'-PHOSPHATE DECARBOXYLASE"/>
    <property type="match status" value="1"/>
</dbReference>
<dbReference type="EC" id="4.1.1.23" evidence="9"/>
<comment type="pathway">
    <text evidence="2 9 12">Pyrimidine metabolism; UMP biosynthesis via de novo pathway; UMP from orotate: step 2/2.</text>
</comment>
<feature type="binding site" evidence="9">
    <location>
        <begin position="70"/>
        <end position="79"/>
    </location>
    <ligand>
        <name>substrate</name>
    </ligand>
</feature>
<keyword evidence="15" id="KW-1185">Reference proteome</keyword>
<dbReference type="Pfam" id="PF00215">
    <property type="entry name" value="OMPdecase"/>
    <property type="match status" value="1"/>
</dbReference>
<dbReference type="KEGG" id="xap:XA3_17980"/>
<dbReference type="InterPro" id="IPR011060">
    <property type="entry name" value="RibuloseP-bd_barrel"/>
</dbReference>
<dbReference type="FunFam" id="3.20.20.70:FF:000015">
    <property type="entry name" value="Orotidine 5'-phosphate decarboxylase"/>
    <property type="match status" value="1"/>
</dbReference>
<dbReference type="GO" id="GO:0004590">
    <property type="term" value="F:orotidine-5'-phosphate decarboxylase activity"/>
    <property type="evidence" value="ECO:0007669"/>
    <property type="project" value="UniProtKB-UniRule"/>
</dbReference>
<dbReference type="NCBIfam" id="TIGR01740">
    <property type="entry name" value="pyrF"/>
    <property type="match status" value="1"/>
</dbReference>
<dbReference type="PANTHER" id="PTHR32119:SF2">
    <property type="entry name" value="OROTIDINE 5'-PHOSPHATE DECARBOXYLASE"/>
    <property type="match status" value="1"/>
</dbReference>
<evidence type="ECO:0000256" key="6">
    <source>
        <dbReference type="ARBA" id="ARBA00023239"/>
    </source>
</evidence>
<dbReference type="HAMAP" id="MF_01200_B">
    <property type="entry name" value="OMPdecase_type1_B"/>
    <property type="match status" value="1"/>
</dbReference>
<evidence type="ECO:0000256" key="5">
    <source>
        <dbReference type="ARBA" id="ARBA00022975"/>
    </source>
</evidence>
<comment type="catalytic activity">
    <reaction evidence="7 9 12">
        <text>orotidine 5'-phosphate + H(+) = UMP + CO2</text>
        <dbReference type="Rhea" id="RHEA:11596"/>
        <dbReference type="ChEBI" id="CHEBI:15378"/>
        <dbReference type="ChEBI" id="CHEBI:16526"/>
        <dbReference type="ChEBI" id="CHEBI:57538"/>
        <dbReference type="ChEBI" id="CHEBI:57865"/>
        <dbReference type="EC" id="4.1.1.23"/>
    </reaction>
</comment>
<feature type="binding site" evidence="9 11">
    <location>
        <position position="43"/>
    </location>
    <ligand>
        <name>substrate</name>
    </ligand>
</feature>
<dbReference type="InterPro" id="IPR018089">
    <property type="entry name" value="OMPdecase_AS"/>
</dbReference>
<comment type="function">
    <text evidence="1 9">Catalyzes the decarboxylation of orotidine 5'-monophosphate (OMP) to uridine 5'-monophosphate (UMP).</text>
</comment>
<feature type="binding site" evidence="9 11">
    <location>
        <position position="226"/>
    </location>
    <ligand>
        <name>substrate</name>
    </ligand>
</feature>
<evidence type="ECO:0000256" key="3">
    <source>
        <dbReference type="ARBA" id="ARBA00011738"/>
    </source>
</evidence>
<dbReference type="SUPFAM" id="SSF51366">
    <property type="entry name" value="Ribulose-phoshate binding barrel"/>
    <property type="match status" value="1"/>
</dbReference>
<accession>A0AAU9DEP2</accession>
<dbReference type="InterPro" id="IPR013785">
    <property type="entry name" value="Aldolase_TIM"/>
</dbReference>
<dbReference type="NCBIfam" id="NF001273">
    <property type="entry name" value="PRK00230.1"/>
    <property type="match status" value="1"/>
</dbReference>
<evidence type="ECO:0000259" key="13">
    <source>
        <dbReference type="SMART" id="SM00934"/>
    </source>
</evidence>
<dbReference type="InterPro" id="IPR001754">
    <property type="entry name" value="OMPdeCOase_dom"/>
</dbReference>
<feature type="binding site" evidence="9 11">
    <location>
        <position position="206"/>
    </location>
    <ligand>
        <name>substrate</name>
    </ligand>
</feature>
<dbReference type="EMBL" id="AP026802">
    <property type="protein sequence ID" value="BDR59357.1"/>
    <property type="molecule type" value="Genomic_DNA"/>
</dbReference>
<feature type="active site" description="Proton donor" evidence="9">
    <location>
        <position position="72"/>
    </location>
</feature>
<dbReference type="SMART" id="SM00934">
    <property type="entry name" value="OMPdecase"/>
    <property type="match status" value="1"/>
</dbReference>
<dbReference type="GO" id="GO:0006207">
    <property type="term" value="P:'de novo' pyrimidine nucleobase biosynthetic process"/>
    <property type="evidence" value="ECO:0007669"/>
    <property type="project" value="InterPro"/>
</dbReference>
<dbReference type="AlphaFoldDB" id="A0AAU9DEP2"/>
<evidence type="ECO:0000256" key="1">
    <source>
        <dbReference type="ARBA" id="ARBA00002356"/>
    </source>
</evidence>
<proteinExistence type="inferred from homology"/>
<dbReference type="GO" id="GO:0044205">
    <property type="term" value="P:'de novo' UMP biosynthetic process"/>
    <property type="evidence" value="ECO:0007669"/>
    <property type="project" value="UniProtKB-UniRule"/>
</dbReference>
<dbReference type="InterPro" id="IPR014732">
    <property type="entry name" value="OMPdecase"/>
</dbReference>
<dbReference type="GO" id="GO:0005829">
    <property type="term" value="C:cytosol"/>
    <property type="evidence" value="ECO:0007669"/>
    <property type="project" value="TreeGrafter"/>
</dbReference>
<dbReference type="PROSITE" id="PS00156">
    <property type="entry name" value="OMPDECASE"/>
    <property type="match status" value="1"/>
</dbReference>
<comment type="subunit">
    <text evidence="3 9">Homodimer.</text>
</comment>
<evidence type="ECO:0000256" key="2">
    <source>
        <dbReference type="ARBA" id="ARBA00004861"/>
    </source>
</evidence>
<feature type="binding site" evidence="9 11">
    <location>
        <position position="197"/>
    </location>
    <ligand>
        <name>substrate</name>
    </ligand>
</feature>
<protein>
    <recommendedName>
        <fullName evidence="9">Orotidine 5'-phosphate decarboxylase</fullName>
        <ecNumber evidence="9">4.1.1.23</ecNumber>
    </recommendedName>
    <alternativeName>
        <fullName evidence="9">OMP decarboxylase</fullName>
        <shortName evidence="9">OMPDCase</shortName>
        <shortName evidence="9">OMPdecase</shortName>
    </alternativeName>
</protein>
<comment type="similarity">
    <text evidence="8 9">Belongs to the OMP decarboxylase family. Type 1 subfamily.</text>
</comment>
<name>A0AAU9DEP2_9LACO</name>
<evidence type="ECO:0000256" key="8">
    <source>
        <dbReference type="ARBA" id="ARBA00061012"/>
    </source>
</evidence>
<dbReference type="CDD" id="cd04725">
    <property type="entry name" value="OMP_decarboxylase_like"/>
    <property type="match status" value="1"/>
</dbReference>
<feature type="active site" description="For OMPdecase activity" evidence="10">
    <location>
        <position position="70"/>
    </location>
</feature>
<keyword evidence="5 9" id="KW-0665">Pyrimidine biosynthesis</keyword>
<feature type="binding site" evidence="9 11">
    <location>
        <position position="134"/>
    </location>
    <ligand>
        <name>substrate</name>
    </ligand>
</feature>
<evidence type="ECO:0000256" key="12">
    <source>
        <dbReference type="RuleBase" id="RU000512"/>
    </source>
</evidence>
<evidence type="ECO:0000313" key="14">
    <source>
        <dbReference type="EMBL" id="BDR59357.1"/>
    </source>
</evidence>
<feature type="domain" description="Orotidine 5'-phosphate decarboxylase" evidence="13">
    <location>
        <begin position="14"/>
        <end position="242"/>
    </location>
</feature>
<evidence type="ECO:0000256" key="9">
    <source>
        <dbReference type="HAMAP-Rule" id="MF_01200"/>
    </source>
</evidence>